<organism evidence="12">
    <name type="scientific">Cyprideis torosa</name>
    <dbReference type="NCBI Taxonomy" id="163714"/>
    <lineage>
        <taxon>Eukaryota</taxon>
        <taxon>Metazoa</taxon>
        <taxon>Ecdysozoa</taxon>
        <taxon>Arthropoda</taxon>
        <taxon>Crustacea</taxon>
        <taxon>Oligostraca</taxon>
        <taxon>Ostracoda</taxon>
        <taxon>Podocopa</taxon>
        <taxon>Podocopida</taxon>
        <taxon>Cytherocopina</taxon>
        <taxon>Cytheroidea</taxon>
        <taxon>Cytherideidae</taxon>
        <taxon>Cyprideis</taxon>
    </lineage>
</organism>
<evidence type="ECO:0000256" key="8">
    <source>
        <dbReference type="ARBA" id="ARBA00023136"/>
    </source>
</evidence>
<keyword evidence="7" id="KW-0496">Mitochondrion</keyword>
<dbReference type="CDD" id="cd20069">
    <property type="entry name" value="5TM_Oxa1-like"/>
    <property type="match status" value="1"/>
</dbReference>
<evidence type="ECO:0000256" key="1">
    <source>
        <dbReference type="ARBA" id="ARBA00004448"/>
    </source>
</evidence>
<dbReference type="InterPro" id="IPR028055">
    <property type="entry name" value="YidC/Oxa/ALB_C"/>
</dbReference>
<dbReference type="PANTHER" id="PTHR12428:SF66">
    <property type="entry name" value="MITOCHONDRIAL INNER MEMBRANE PROTEIN OXA1L"/>
    <property type="match status" value="1"/>
</dbReference>
<evidence type="ECO:0000256" key="5">
    <source>
        <dbReference type="ARBA" id="ARBA00022946"/>
    </source>
</evidence>
<dbReference type="GO" id="GO:0005743">
    <property type="term" value="C:mitochondrial inner membrane"/>
    <property type="evidence" value="ECO:0007669"/>
    <property type="project" value="UniProtKB-SubCell"/>
</dbReference>
<feature type="compositionally biased region" description="Basic and acidic residues" evidence="10">
    <location>
        <begin position="268"/>
        <end position="284"/>
    </location>
</feature>
<keyword evidence="6 11" id="KW-1133">Transmembrane helix</keyword>
<evidence type="ECO:0000256" key="7">
    <source>
        <dbReference type="ARBA" id="ARBA00023128"/>
    </source>
</evidence>
<comment type="subcellular location">
    <subcellularLocation>
        <location evidence="9">Membrane</location>
        <topology evidence="9">Multi-pass membrane protein</topology>
    </subcellularLocation>
    <subcellularLocation>
        <location evidence="1">Mitochondrion inner membrane</location>
        <topology evidence="1">Multi-pass membrane protein</topology>
    </subcellularLocation>
</comment>
<dbReference type="EMBL" id="OB667334">
    <property type="protein sequence ID" value="CAD7233942.1"/>
    <property type="molecule type" value="Genomic_DNA"/>
</dbReference>
<name>A0A7R8ZR23_9CRUS</name>
<gene>
    <name evidence="12" type="ORF">CTOB1V02_LOCUS11760</name>
</gene>
<accession>A0A7R8ZR23</accession>
<comment type="similarity">
    <text evidence="2 9">Belongs to the OXA1/ALB3/YidC family.</text>
</comment>
<feature type="transmembrane region" description="Helical" evidence="11">
    <location>
        <begin position="118"/>
        <end position="138"/>
    </location>
</feature>
<dbReference type="AlphaFoldDB" id="A0A7R8ZR23"/>
<evidence type="ECO:0000256" key="2">
    <source>
        <dbReference type="ARBA" id="ARBA00009877"/>
    </source>
</evidence>
<proteinExistence type="inferred from homology"/>
<protein>
    <submittedName>
        <fullName evidence="12">Uncharacterized protein</fullName>
    </submittedName>
</protein>
<evidence type="ECO:0000256" key="9">
    <source>
        <dbReference type="RuleBase" id="RU003945"/>
    </source>
</evidence>
<evidence type="ECO:0000256" key="6">
    <source>
        <dbReference type="ARBA" id="ARBA00022989"/>
    </source>
</evidence>
<evidence type="ECO:0000256" key="11">
    <source>
        <dbReference type="SAM" id="Phobius"/>
    </source>
</evidence>
<dbReference type="OrthoDB" id="2148490at2759"/>
<dbReference type="Pfam" id="PF02096">
    <property type="entry name" value="60KD_IMP"/>
    <property type="match status" value="1"/>
</dbReference>
<keyword evidence="5" id="KW-0809">Transit peptide</keyword>
<evidence type="ECO:0000256" key="3">
    <source>
        <dbReference type="ARBA" id="ARBA00022692"/>
    </source>
</evidence>
<evidence type="ECO:0000313" key="12">
    <source>
        <dbReference type="EMBL" id="CAD7233942.1"/>
    </source>
</evidence>
<keyword evidence="4" id="KW-0999">Mitochondrion inner membrane</keyword>
<keyword evidence="8 11" id="KW-0472">Membrane</keyword>
<dbReference type="PANTHER" id="PTHR12428">
    <property type="entry name" value="OXA1"/>
    <property type="match status" value="1"/>
</dbReference>
<dbReference type="InterPro" id="IPR001708">
    <property type="entry name" value="YidC/ALB3/OXA1/COX18"/>
</dbReference>
<evidence type="ECO:0000256" key="10">
    <source>
        <dbReference type="SAM" id="MobiDB-lite"/>
    </source>
</evidence>
<sequence>MRLENQPLARTDWAVGGLRVWYNTFLNFSTPVIQTKMQEARQEGNMMLASKYANDLAVFMREKQLNPLSTMLPQLLQAPVFISCFFGLRAMANAPVESLKTGGALWFMDLTVPDPFCILPLMMCGTLYIMMEISLALAPASLGKSALTGYVMKYVMRGIPIVLFPIGMNFPSAILVYWTTTNLFSFIQLLILRIPRVRKYLNIEERMELEEPDELKAVKKKGIIRGIREAWQNQKIAAEISDRHNADEIRFRNAGKGPVPKTFSFDPTKQRKEPVTRSLVEPKQRAKAAG</sequence>
<dbReference type="GO" id="GO:0032977">
    <property type="term" value="F:membrane insertase activity"/>
    <property type="evidence" value="ECO:0007669"/>
    <property type="project" value="InterPro"/>
</dbReference>
<keyword evidence="3 9" id="KW-0812">Transmembrane</keyword>
<dbReference type="GO" id="GO:0032979">
    <property type="term" value="P:protein insertion into mitochondrial inner membrane from matrix"/>
    <property type="evidence" value="ECO:0007669"/>
    <property type="project" value="TreeGrafter"/>
</dbReference>
<reference evidence="12" key="1">
    <citation type="submission" date="2020-11" db="EMBL/GenBank/DDBJ databases">
        <authorList>
            <person name="Tran Van P."/>
        </authorList>
    </citation>
    <scope>NUCLEOTIDE SEQUENCE</scope>
</reference>
<evidence type="ECO:0000256" key="4">
    <source>
        <dbReference type="ARBA" id="ARBA00022792"/>
    </source>
</evidence>
<feature type="region of interest" description="Disordered" evidence="10">
    <location>
        <begin position="252"/>
        <end position="290"/>
    </location>
</feature>